<reference evidence="3" key="1">
    <citation type="submission" date="2017-02" db="EMBL/GenBank/DDBJ databases">
        <authorList>
            <person name="Regsiter A."/>
            <person name="William W."/>
        </authorList>
    </citation>
    <scope>NUCLEOTIDE SEQUENCE</scope>
    <source>
        <strain evidence="3">Bib</strain>
    </source>
</reference>
<dbReference type="InterPro" id="IPR051918">
    <property type="entry name" value="STPP_CPPED1"/>
</dbReference>
<feature type="transmembrane region" description="Helical" evidence="1">
    <location>
        <begin position="46"/>
        <end position="71"/>
    </location>
</feature>
<keyword evidence="1" id="KW-0472">Membrane</keyword>
<dbReference type="InterPro" id="IPR004843">
    <property type="entry name" value="Calcineurin-like_PHP"/>
</dbReference>
<dbReference type="AlphaFoldDB" id="A0A3P3XKI8"/>
<feature type="transmembrane region" description="Helical" evidence="1">
    <location>
        <begin position="16"/>
        <end position="34"/>
    </location>
</feature>
<dbReference type="PANTHER" id="PTHR43143:SF1">
    <property type="entry name" value="SERINE_THREONINE-PROTEIN PHOSPHATASE CPPED1"/>
    <property type="match status" value="1"/>
</dbReference>
<gene>
    <name evidence="3" type="ORF">SPIROBIBN47_350015</name>
</gene>
<dbReference type="PANTHER" id="PTHR43143">
    <property type="entry name" value="METALLOPHOSPHOESTERASE, CALCINEURIN SUPERFAMILY"/>
    <property type="match status" value="1"/>
</dbReference>
<evidence type="ECO:0000313" key="3">
    <source>
        <dbReference type="EMBL" id="SLM14645.1"/>
    </source>
</evidence>
<feature type="domain" description="Calcineurin-like phosphoesterase" evidence="2">
    <location>
        <begin position="187"/>
        <end position="379"/>
    </location>
</feature>
<keyword evidence="1" id="KW-0812">Transmembrane</keyword>
<protein>
    <submittedName>
        <fullName evidence="3">Metallophosphoesterase</fullName>
    </submittedName>
</protein>
<dbReference type="InterPro" id="IPR029052">
    <property type="entry name" value="Metallo-depent_PP-like"/>
</dbReference>
<dbReference type="SUPFAM" id="SSF56300">
    <property type="entry name" value="Metallo-dependent phosphatases"/>
    <property type="match status" value="1"/>
</dbReference>
<dbReference type="EMBL" id="FWDM01000029">
    <property type="protein sequence ID" value="SLM14645.1"/>
    <property type="molecule type" value="Genomic_DNA"/>
</dbReference>
<sequence length="450" mass="49268">MNQEGKKPGAMPARRTMFLAALVALVLGIIMNSYHYSLEGARGLYVWHPLLALKILLFMGLVPISIAIVSLPLEKLAKKWPMLVMRWISMAASILVGAISIALLAFLIIVPRIGSLEPARLELIDPAKGIHALGTQPAEASFSAGTTNKGAAQPGIALQQPQSAALQPAIIAQARSPLDMPLLRLSFSSDPHWGADTSNAQARTQILESIAQRKPDAFFMLGDTVETGNSATQWNFALSDLEALIPHVPVRPLLGNHDALFGGQYLYRKAFFPKGFSSDSGSPYYWSIDAGAATIVAVDLPWGTENFGARQRAWLEKTLAAADPHKPLIVLSHSYFYASGYDDPDFGSPWYDHYQNIPALVPLFEKYGVDFVISGHNHYQELLAHNGIAYAIVGSMGGIPDPQPSYRSPWSQWIAVGVHGWLDVEVQPGKLILVFRDEQGAERHRAELRY</sequence>
<dbReference type="Pfam" id="PF00149">
    <property type="entry name" value="Metallophos"/>
    <property type="match status" value="1"/>
</dbReference>
<feature type="transmembrane region" description="Helical" evidence="1">
    <location>
        <begin position="83"/>
        <end position="110"/>
    </location>
</feature>
<organism evidence="3">
    <name type="scientific">uncultured spirochete</name>
    <dbReference type="NCBI Taxonomy" id="156406"/>
    <lineage>
        <taxon>Bacteria</taxon>
        <taxon>Pseudomonadati</taxon>
        <taxon>Spirochaetota</taxon>
        <taxon>Spirochaetia</taxon>
        <taxon>Spirochaetales</taxon>
        <taxon>environmental samples</taxon>
    </lineage>
</organism>
<dbReference type="Gene3D" id="3.60.21.10">
    <property type="match status" value="1"/>
</dbReference>
<keyword evidence="1" id="KW-1133">Transmembrane helix</keyword>
<accession>A0A3P3XKI8</accession>
<name>A0A3P3XKI8_9SPIR</name>
<evidence type="ECO:0000256" key="1">
    <source>
        <dbReference type="SAM" id="Phobius"/>
    </source>
</evidence>
<evidence type="ECO:0000259" key="2">
    <source>
        <dbReference type="Pfam" id="PF00149"/>
    </source>
</evidence>
<proteinExistence type="predicted"/>
<dbReference type="GO" id="GO:0016787">
    <property type="term" value="F:hydrolase activity"/>
    <property type="evidence" value="ECO:0007669"/>
    <property type="project" value="InterPro"/>
</dbReference>